<dbReference type="EMBL" id="JBHTEE010000001">
    <property type="protein sequence ID" value="MFC7599878.1"/>
    <property type="molecule type" value="Genomic_DNA"/>
</dbReference>
<dbReference type="CDD" id="cd07177">
    <property type="entry name" value="terB_like"/>
    <property type="match status" value="1"/>
</dbReference>
<proteinExistence type="predicted"/>
<evidence type="ECO:0008006" key="3">
    <source>
        <dbReference type="Google" id="ProtNLM"/>
    </source>
</evidence>
<sequence>MHAMMLACYVDGTMHPGEIATVEAYAKTLPEFHGGDFKLYCQEAKLIAEGVAGDMNAAVELLCEIGDDHTRIRTYLAMVELVYSSGEVVGAEEHLLDSVRVAGGSAGCPRASAGMTEARERVMGQVSR</sequence>
<evidence type="ECO:0000313" key="2">
    <source>
        <dbReference type="Proteomes" id="UP001596514"/>
    </source>
</evidence>
<name>A0ABW2SV64_9ACTN</name>
<dbReference type="Proteomes" id="UP001596514">
    <property type="component" value="Unassembled WGS sequence"/>
</dbReference>
<reference evidence="2" key="1">
    <citation type="journal article" date="2019" name="Int. J. Syst. Evol. Microbiol.">
        <title>The Global Catalogue of Microorganisms (GCM) 10K type strain sequencing project: providing services to taxonomists for standard genome sequencing and annotation.</title>
        <authorList>
            <consortium name="The Broad Institute Genomics Platform"/>
            <consortium name="The Broad Institute Genome Sequencing Center for Infectious Disease"/>
            <person name="Wu L."/>
            <person name="Ma J."/>
        </authorList>
    </citation>
    <scope>NUCLEOTIDE SEQUENCE [LARGE SCALE GENOMIC DNA]</scope>
    <source>
        <strain evidence="2">JCM 10083</strain>
    </source>
</reference>
<protein>
    <recommendedName>
        <fullName evidence="3">Co-chaperone DjlA N-terminal domain-containing protein</fullName>
    </recommendedName>
</protein>
<organism evidence="1 2">
    <name type="scientific">Streptosporangium amethystogenes subsp. fukuiense</name>
    <dbReference type="NCBI Taxonomy" id="698418"/>
    <lineage>
        <taxon>Bacteria</taxon>
        <taxon>Bacillati</taxon>
        <taxon>Actinomycetota</taxon>
        <taxon>Actinomycetes</taxon>
        <taxon>Streptosporangiales</taxon>
        <taxon>Streptosporangiaceae</taxon>
        <taxon>Streptosporangium</taxon>
    </lineage>
</organism>
<evidence type="ECO:0000313" key="1">
    <source>
        <dbReference type="EMBL" id="MFC7599878.1"/>
    </source>
</evidence>
<keyword evidence="2" id="KW-1185">Reference proteome</keyword>
<dbReference type="Gene3D" id="1.10.3680.10">
    <property type="entry name" value="TerB-like"/>
    <property type="match status" value="1"/>
</dbReference>
<accession>A0ABW2SV64</accession>
<dbReference type="InterPro" id="IPR029024">
    <property type="entry name" value="TerB-like"/>
</dbReference>
<dbReference type="RefSeq" id="WP_343977000.1">
    <property type="nucleotide sequence ID" value="NZ_BAAAGK010000146.1"/>
</dbReference>
<dbReference type="SUPFAM" id="SSF158682">
    <property type="entry name" value="TerB-like"/>
    <property type="match status" value="1"/>
</dbReference>
<gene>
    <name evidence="1" type="ORF">ACFQVD_07135</name>
</gene>
<comment type="caution">
    <text evidence="1">The sequence shown here is derived from an EMBL/GenBank/DDBJ whole genome shotgun (WGS) entry which is preliminary data.</text>
</comment>